<protein>
    <submittedName>
        <fullName evidence="1">Uncharacterized protein</fullName>
    </submittedName>
</protein>
<dbReference type="Proteomes" id="UP001186974">
    <property type="component" value="Unassembled WGS sequence"/>
</dbReference>
<sequence>MFFETSPTWDEFRCAFDNKFPSRLPALPIRAISETYREPQSGVTDHGYALVAFDEAAASNAMDTGPGCLKRLPEIVRIIEGVVDERFDGLADGGL</sequence>
<name>A0ACC3DBQ4_9PEZI</name>
<comment type="caution">
    <text evidence="1">The sequence shown here is derived from an EMBL/GenBank/DDBJ whole genome shotgun (WGS) entry which is preliminary data.</text>
</comment>
<evidence type="ECO:0000313" key="1">
    <source>
        <dbReference type="EMBL" id="KAK3064803.1"/>
    </source>
</evidence>
<organism evidence="1 2">
    <name type="scientific">Coniosporium uncinatum</name>
    <dbReference type="NCBI Taxonomy" id="93489"/>
    <lineage>
        <taxon>Eukaryota</taxon>
        <taxon>Fungi</taxon>
        <taxon>Dikarya</taxon>
        <taxon>Ascomycota</taxon>
        <taxon>Pezizomycotina</taxon>
        <taxon>Dothideomycetes</taxon>
        <taxon>Dothideomycetes incertae sedis</taxon>
        <taxon>Coniosporium</taxon>
    </lineage>
</organism>
<reference evidence="1" key="1">
    <citation type="submission" date="2024-09" db="EMBL/GenBank/DDBJ databases">
        <title>Black Yeasts Isolated from many extreme environments.</title>
        <authorList>
            <person name="Coleine C."/>
            <person name="Stajich J.E."/>
            <person name="Selbmann L."/>
        </authorList>
    </citation>
    <scope>NUCLEOTIDE SEQUENCE</scope>
    <source>
        <strain evidence="1">CCFEE 5737</strain>
    </source>
</reference>
<dbReference type="EMBL" id="JAWDJW010006423">
    <property type="protein sequence ID" value="KAK3064803.1"/>
    <property type="molecule type" value="Genomic_DNA"/>
</dbReference>
<evidence type="ECO:0000313" key="2">
    <source>
        <dbReference type="Proteomes" id="UP001186974"/>
    </source>
</evidence>
<proteinExistence type="predicted"/>
<gene>
    <name evidence="1" type="ORF">LTS18_003784</name>
</gene>
<keyword evidence="2" id="KW-1185">Reference proteome</keyword>
<accession>A0ACC3DBQ4</accession>